<evidence type="ECO:0000256" key="2">
    <source>
        <dbReference type="ARBA" id="ARBA00003717"/>
    </source>
</evidence>
<dbReference type="InterPro" id="IPR004416">
    <property type="entry name" value="MnmG"/>
</dbReference>
<evidence type="ECO:0000259" key="13">
    <source>
        <dbReference type="SMART" id="SM01228"/>
    </source>
</evidence>
<dbReference type="PROSITE" id="PS50096">
    <property type="entry name" value="IQ"/>
    <property type="match status" value="1"/>
</dbReference>
<dbReference type="GO" id="GO:0002098">
    <property type="term" value="P:tRNA wobble uridine modification"/>
    <property type="evidence" value="ECO:0007669"/>
    <property type="project" value="InterPro"/>
</dbReference>
<feature type="binding site" evidence="12">
    <location>
        <position position="372"/>
    </location>
    <ligand>
        <name>FAD</name>
        <dbReference type="ChEBI" id="CHEBI:57692"/>
    </ligand>
</feature>
<dbReference type="HAMAP" id="MF_00129">
    <property type="entry name" value="MnmG_GidA"/>
    <property type="match status" value="1"/>
</dbReference>
<dbReference type="InterPro" id="IPR036188">
    <property type="entry name" value="FAD/NAD-bd_sf"/>
</dbReference>
<dbReference type="InterPro" id="IPR020595">
    <property type="entry name" value="MnmG-rel_CS"/>
</dbReference>
<dbReference type="PROSITE" id="PS01280">
    <property type="entry name" value="GIDA_1"/>
    <property type="match status" value="1"/>
</dbReference>
<keyword evidence="8 12" id="KW-0274">FAD</keyword>
<evidence type="ECO:0000256" key="8">
    <source>
        <dbReference type="ARBA" id="ARBA00022827"/>
    </source>
</evidence>
<dbReference type="PRINTS" id="PR00368">
    <property type="entry name" value="FADPNR"/>
</dbReference>
<accession>A0A7J4ZWD5</accession>
<dbReference type="AlphaFoldDB" id="A0A7J4ZWD5"/>
<evidence type="ECO:0000256" key="12">
    <source>
        <dbReference type="HAMAP-Rule" id="MF_00129"/>
    </source>
</evidence>
<reference evidence="14 15" key="1">
    <citation type="submission" date="2019-09" db="EMBL/GenBank/DDBJ databases">
        <title>Geobacter sp. Red96, a novel strain isolated from paddy soil.</title>
        <authorList>
            <person name="Xu Z."/>
            <person name="Masuda Y."/>
            <person name="Itoh H."/>
            <person name="Senoo K."/>
        </authorList>
    </citation>
    <scope>NUCLEOTIDE SEQUENCE [LARGE SCALE GENOMIC DNA]</scope>
    <source>
        <strain evidence="14 15">Red96</strain>
    </source>
</reference>
<dbReference type="EMBL" id="VZQZ01000001">
    <property type="protein sequence ID" value="KAB0667733.1"/>
    <property type="molecule type" value="Genomic_DNA"/>
</dbReference>
<comment type="function">
    <text evidence="2 12">NAD-binding protein involved in the addition of a carboxymethylaminomethyl (cmnm) group at the wobble position (U34) of certain tRNAs, forming tRNA-cmnm(5)s(2)U34.</text>
</comment>
<evidence type="ECO:0000256" key="3">
    <source>
        <dbReference type="ARBA" id="ARBA00007653"/>
    </source>
</evidence>
<evidence type="ECO:0000256" key="11">
    <source>
        <dbReference type="ARBA" id="ARBA00031800"/>
    </source>
</evidence>
<dbReference type="Proteomes" id="UP000420562">
    <property type="component" value="Unassembled WGS sequence"/>
</dbReference>
<dbReference type="FunFam" id="3.50.50.60:FF:000010">
    <property type="entry name" value="tRNA uridine 5-carboxymethylaminomethyl modification enzyme MnmG"/>
    <property type="match status" value="1"/>
</dbReference>
<dbReference type="Pfam" id="PF13932">
    <property type="entry name" value="SAM_GIDA_C"/>
    <property type="match status" value="1"/>
</dbReference>
<dbReference type="GO" id="GO:0030488">
    <property type="term" value="P:tRNA methylation"/>
    <property type="evidence" value="ECO:0007669"/>
    <property type="project" value="TreeGrafter"/>
</dbReference>
<dbReference type="NCBIfam" id="TIGR00136">
    <property type="entry name" value="mnmG_gidA"/>
    <property type="match status" value="1"/>
</dbReference>
<keyword evidence="6 12" id="KW-0285">Flavoprotein</keyword>
<evidence type="ECO:0000256" key="4">
    <source>
        <dbReference type="ARBA" id="ARBA00020461"/>
    </source>
</evidence>
<dbReference type="Pfam" id="PF21680">
    <property type="entry name" value="GIDA_C_1st"/>
    <property type="match status" value="1"/>
</dbReference>
<comment type="similarity">
    <text evidence="3 12">Belongs to the MnmG family.</text>
</comment>
<evidence type="ECO:0000256" key="7">
    <source>
        <dbReference type="ARBA" id="ARBA00022694"/>
    </source>
</evidence>
<dbReference type="InterPro" id="IPR026904">
    <property type="entry name" value="MnmG_C"/>
</dbReference>
<evidence type="ECO:0000256" key="5">
    <source>
        <dbReference type="ARBA" id="ARBA00022490"/>
    </source>
</evidence>
<dbReference type="SMART" id="SM01228">
    <property type="entry name" value="GIDA_assoc_3"/>
    <property type="match status" value="1"/>
</dbReference>
<dbReference type="FunFam" id="1.10.150.570:FF:000001">
    <property type="entry name" value="tRNA uridine 5-carboxymethylaminomethyl modification enzyme MnmG"/>
    <property type="match status" value="1"/>
</dbReference>
<evidence type="ECO:0000313" key="14">
    <source>
        <dbReference type="EMBL" id="KAB0667733.1"/>
    </source>
</evidence>
<dbReference type="GO" id="GO:0005829">
    <property type="term" value="C:cytosol"/>
    <property type="evidence" value="ECO:0007669"/>
    <property type="project" value="TreeGrafter"/>
</dbReference>
<dbReference type="PANTHER" id="PTHR11806">
    <property type="entry name" value="GLUCOSE INHIBITED DIVISION PROTEIN A"/>
    <property type="match status" value="1"/>
</dbReference>
<comment type="caution">
    <text evidence="14">The sequence shown here is derived from an EMBL/GenBank/DDBJ whole genome shotgun (WGS) entry which is preliminary data.</text>
</comment>
<sequence length="637" mass="70720">MSMHCYETIYDVIVVGAGHAGCEAALAAARMGCSTLLLTINLDAVALMSCNPAIGGLAKGHLVKEIDALGGEMARNIDATGIQFRILNTRKGPAVRASRAQADKQLYRLRMKRILEQQDNLYLKQGEVTGLYLEGEELRGVDTRSGIRFLGKTVILTTGTFMRGLIHIGLTNYPGGRAGDLPSVGLSDQLGHLGFQVGRLKTGTPARLDGRTIDFSRLEPQYGDDPPAPFSFSTERITMPQVPCHIAYTNPRSHEIIRSGLDRSPLYAGVIEGIGPRYCPSIEDKVVRFPDKERHQTFIEPEGLETVEVYPSGMSTSLPIDIQIPFYRSIEGLERVEIMRPAYAIEYDYVDPIQLRASLETKLIRNLYHAGQINGTSGYEEAAGQGLMAGINAALRVKGREPLVLGRSEAYIGVMIDDLVTLGTKEPYRMFTSRAEYRLLLREDNADMRLREKGHDVGLVRDELFGHFLRKREMVAAEYERICSGRLAMNDREQEFLALHGLGDIQKGTSLEHLLRRPEITYKELAEFDDVSRETPPEVREQVEIQVKYRGYIERQLDQVERARKLEGTPLPEGMDYFSVNGLTTEVREKLAKNRPDTLGQASRIPGVTPAAISVLSIALKAKGGKQSGQEAGPEEM</sequence>
<dbReference type="PROSITE" id="PS01281">
    <property type="entry name" value="GIDA_2"/>
    <property type="match status" value="1"/>
</dbReference>
<evidence type="ECO:0000256" key="9">
    <source>
        <dbReference type="ARBA" id="ARBA00023027"/>
    </source>
</evidence>
<protein>
    <recommendedName>
        <fullName evidence="4 12">tRNA uridine 5-carboxymethylaminomethyl modification enzyme MnmG</fullName>
    </recommendedName>
    <alternativeName>
        <fullName evidence="11 12">Glucose-inhibited division protein A</fullName>
    </alternativeName>
</protein>
<dbReference type="InterPro" id="IPR049312">
    <property type="entry name" value="GIDA_C_N"/>
</dbReference>
<dbReference type="InterPro" id="IPR040131">
    <property type="entry name" value="MnmG_N"/>
</dbReference>
<dbReference type="PRINTS" id="PR00411">
    <property type="entry name" value="PNDRDTASEI"/>
</dbReference>
<comment type="subcellular location">
    <subcellularLocation>
        <location evidence="12">Cytoplasm</location>
    </subcellularLocation>
</comment>
<keyword evidence="5 12" id="KW-0963">Cytoplasm</keyword>
<keyword evidence="15" id="KW-1185">Reference proteome</keyword>
<proteinExistence type="inferred from homology"/>
<dbReference type="Gene3D" id="1.10.150.570">
    <property type="entry name" value="GidA associated domain, C-terminal subdomain"/>
    <property type="match status" value="1"/>
</dbReference>
<dbReference type="GO" id="GO:0050660">
    <property type="term" value="F:flavin adenine dinucleotide binding"/>
    <property type="evidence" value="ECO:0007669"/>
    <property type="project" value="UniProtKB-UniRule"/>
</dbReference>
<organism evidence="14 15">
    <name type="scientific">Oryzomonas japonica</name>
    <dbReference type="NCBI Taxonomy" id="2603858"/>
    <lineage>
        <taxon>Bacteria</taxon>
        <taxon>Pseudomonadati</taxon>
        <taxon>Thermodesulfobacteriota</taxon>
        <taxon>Desulfuromonadia</taxon>
        <taxon>Geobacterales</taxon>
        <taxon>Geobacteraceae</taxon>
        <taxon>Oryzomonas</taxon>
    </lineage>
</organism>
<comment type="cofactor">
    <cofactor evidence="1 12">
        <name>FAD</name>
        <dbReference type="ChEBI" id="CHEBI:57692"/>
    </cofactor>
</comment>
<dbReference type="InterPro" id="IPR044920">
    <property type="entry name" value="MnmG_C_subdom_sf"/>
</dbReference>
<comment type="subunit">
    <text evidence="10 12">Homodimer. Heterotetramer of two MnmE and two MnmG subunits.</text>
</comment>
<keyword evidence="7 12" id="KW-0819">tRNA processing</keyword>
<feature type="binding site" evidence="12">
    <location>
        <begin position="16"/>
        <end position="21"/>
    </location>
    <ligand>
        <name>FAD</name>
        <dbReference type="ChEBI" id="CHEBI:57692"/>
    </ligand>
</feature>
<dbReference type="SUPFAM" id="SSF51905">
    <property type="entry name" value="FAD/NAD(P)-binding domain"/>
    <property type="match status" value="1"/>
</dbReference>
<dbReference type="InterPro" id="IPR002218">
    <property type="entry name" value="MnmG-rel"/>
</dbReference>
<gene>
    <name evidence="12 14" type="primary">mnmG</name>
    <name evidence="12" type="synonym">gidA</name>
    <name evidence="14" type="ORF">F6V25_00215</name>
</gene>
<dbReference type="Gene3D" id="3.50.50.60">
    <property type="entry name" value="FAD/NAD(P)-binding domain"/>
    <property type="match status" value="2"/>
</dbReference>
<dbReference type="InterPro" id="IPR047001">
    <property type="entry name" value="MnmG_C_subdom"/>
</dbReference>
<evidence type="ECO:0000256" key="10">
    <source>
        <dbReference type="ARBA" id="ARBA00025948"/>
    </source>
</evidence>
<dbReference type="PANTHER" id="PTHR11806:SF0">
    <property type="entry name" value="PROTEIN MTO1 HOMOLOG, MITOCHONDRIAL"/>
    <property type="match status" value="1"/>
</dbReference>
<dbReference type="Pfam" id="PF01134">
    <property type="entry name" value="GIDA"/>
    <property type="match status" value="1"/>
</dbReference>
<feature type="binding site" evidence="12">
    <location>
        <position position="128"/>
    </location>
    <ligand>
        <name>FAD</name>
        <dbReference type="ChEBI" id="CHEBI:57692"/>
    </ligand>
</feature>
<evidence type="ECO:0000256" key="6">
    <source>
        <dbReference type="ARBA" id="ARBA00022630"/>
    </source>
</evidence>
<feature type="binding site" evidence="12">
    <location>
        <position position="183"/>
    </location>
    <ligand>
        <name>FAD</name>
        <dbReference type="ChEBI" id="CHEBI:57692"/>
    </ligand>
</feature>
<dbReference type="FunFam" id="3.50.50.60:FF:000002">
    <property type="entry name" value="tRNA uridine 5-carboxymethylaminomethyl modification enzyme MnmG"/>
    <property type="match status" value="1"/>
</dbReference>
<evidence type="ECO:0000256" key="1">
    <source>
        <dbReference type="ARBA" id="ARBA00001974"/>
    </source>
</evidence>
<evidence type="ECO:0000313" key="15">
    <source>
        <dbReference type="Proteomes" id="UP000420562"/>
    </source>
</evidence>
<feature type="domain" description="tRNA uridine 5-carboxymethylaminomethyl modification enzyme C-terminal subdomain" evidence="13">
    <location>
        <begin position="547"/>
        <end position="618"/>
    </location>
</feature>
<feature type="binding site" evidence="12">
    <location>
        <begin position="275"/>
        <end position="289"/>
    </location>
    <ligand>
        <name>NAD(+)</name>
        <dbReference type="ChEBI" id="CHEBI:57540"/>
    </ligand>
</feature>
<keyword evidence="9 12" id="KW-0520">NAD</keyword>
<dbReference type="Gene3D" id="1.10.10.1800">
    <property type="entry name" value="tRNA uridine 5-carboxymethylaminomethyl modification enzyme MnmG/GidA"/>
    <property type="match status" value="1"/>
</dbReference>
<name>A0A7J4ZWD5_9BACT</name>